<dbReference type="EMBL" id="VJZD01000023">
    <property type="protein sequence ID" value="MPY31302.1"/>
    <property type="molecule type" value="Genomic_DNA"/>
</dbReference>
<keyword evidence="3" id="KW-1185">Reference proteome</keyword>
<feature type="region of interest" description="Disordered" evidence="1">
    <location>
        <begin position="193"/>
        <end position="221"/>
    </location>
</feature>
<evidence type="ECO:0000256" key="1">
    <source>
        <dbReference type="SAM" id="MobiDB-lite"/>
    </source>
</evidence>
<gene>
    <name evidence="2" type="ORF">FNH09_08310</name>
</gene>
<comment type="caution">
    <text evidence="2">The sequence shown here is derived from an EMBL/GenBank/DDBJ whole genome shotgun (WGS) entry which is preliminary data.</text>
</comment>
<evidence type="ECO:0000313" key="2">
    <source>
        <dbReference type="EMBL" id="MPY31302.1"/>
    </source>
</evidence>
<proteinExistence type="predicted"/>
<dbReference type="RefSeq" id="WP_152886105.1">
    <property type="nucleotide sequence ID" value="NZ_VJZD01000023.1"/>
</dbReference>
<sequence>MRQVALRFGEVTDVVAVESDGEGGGADKGDAEDVGLAADFVKVAFACDVDGGGECAGEVEGRVKHVGSAGDEVRIELTVEVDDEAAGRVQADVRYDRPADTGEVAGNGTGEFAAKVAQEVKGQIEAVEAAWEGAAEGDVFGGSVQKFFDLEEIAAILEPLLRRGGLPASRLHNQPLHCVFGVGRCMRPRNIQDWNGRRRRAATPRMQARSLQGRPEAGRTT</sequence>
<protein>
    <submittedName>
        <fullName evidence="2">Uncharacterized protein</fullName>
    </submittedName>
</protein>
<accession>A0A5N8V9H9</accession>
<name>A0A5N8V9H9_9ACTN</name>
<dbReference type="AlphaFoldDB" id="A0A5N8V9H9"/>
<organism evidence="2 3">
    <name type="scientific">Streptomyces adustus</name>
    <dbReference type="NCBI Taxonomy" id="1609272"/>
    <lineage>
        <taxon>Bacteria</taxon>
        <taxon>Bacillati</taxon>
        <taxon>Actinomycetota</taxon>
        <taxon>Actinomycetes</taxon>
        <taxon>Kitasatosporales</taxon>
        <taxon>Streptomycetaceae</taxon>
        <taxon>Streptomyces</taxon>
    </lineage>
</organism>
<evidence type="ECO:0000313" key="3">
    <source>
        <dbReference type="Proteomes" id="UP000325849"/>
    </source>
</evidence>
<dbReference type="Proteomes" id="UP000325849">
    <property type="component" value="Unassembled WGS sequence"/>
</dbReference>
<reference evidence="2 3" key="1">
    <citation type="submission" date="2019-07" db="EMBL/GenBank/DDBJ databases">
        <title>New species of Amycolatopsis and Streptomyces.</title>
        <authorList>
            <person name="Duangmal K."/>
            <person name="Teo W.F.A."/>
            <person name="Lipun K."/>
        </authorList>
    </citation>
    <scope>NUCLEOTIDE SEQUENCE [LARGE SCALE GENOMIC DNA]</scope>
    <source>
        <strain evidence="2 3">NBRC 109810</strain>
    </source>
</reference>